<organism evidence="2">
    <name type="scientific">Henneguya salminicola</name>
    <name type="common">Myxosporean</name>
    <dbReference type="NCBI Taxonomy" id="69463"/>
    <lineage>
        <taxon>Eukaryota</taxon>
        <taxon>Metazoa</taxon>
        <taxon>Cnidaria</taxon>
        <taxon>Myxozoa</taxon>
        <taxon>Myxosporea</taxon>
        <taxon>Bivalvulida</taxon>
        <taxon>Platysporina</taxon>
        <taxon>Myxobolidae</taxon>
        <taxon>Henneguya</taxon>
    </lineage>
</organism>
<dbReference type="GO" id="GO:0005886">
    <property type="term" value="C:plasma membrane"/>
    <property type="evidence" value="ECO:0007669"/>
    <property type="project" value="TreeGrafter"/>
</dbReference>
<accession>A0A6G3MDZ0</accession>
<name>A0A6G3MDZ0_HENSL</name>
<evidence type="ECO:0000313" key="2">
    <source>
        <dbReference type="EMBL" id="NDJ92220.1"/>
    </source>
</evidence>
<evidence type="ECO:0000259" key="1">
    <source>
        <dbReference type="PROSITE" id="PS50004"/>
    </source>
</evidence>
<dbReference type="InterPro" id="IPR000008">
    <property type="entry name" value="C2_dom"/>
</dbReference>
<dbReference type="GO" id="GO:0000149">
    <property type="term" value="F:SNARE binding"/>
    <property type="evidence" value="ECO:0007669"/>
    <property type="project" value="TreeGrafter"/>
</dbReference>
<dbReference type="EMBL" id="GHBP01000248">
    <property type="protein sequence ID" value="NDJ92220.1"/>
    <property type="molecule type" value="Transcribed_RNA"/>
</dbReference>
<dbReference type="InterPro" id="IPR035892">
    <property type="entry name" value="C2_domain_sf"/>
</dbReference>
<dbReference type="GO" id="GO:0070382">
    <property type="term" value="C:exocytic vesicle"/>
    <property type="evidence" value="ECO:0007669"/>
    <property type="project" value="TreeGrafter"/>
</dbReference>
<dbReference type="AlphaFoldDB" id="A0A6G3MDZ0"/>
<dbReference type="SMART" id="SM00239">
    <property type="entry name" value="C2"/>
    <property type="match status" value="1"/>
</dbReference>
<dbReference type="GO" id="GO:0001786">
    <property type="term" value="F:phosphatidylserine binding"/>
    <property type="evidence" value="ECO:0007669"/>
    <property type="project" value="TreeGrafter"/>
</dbReference>
<sequence>MDLISIKFPPTLDLNEIRRGELFKYQNSRPLTDLFSAKKAFTEDIKYNLIPTGQIAVKGSYDDKSKCLSITITDIKNVPSLPISSSIQLKIYVLVTLLPDMSQKKSSEILVDFPDCDINLVFTFEHISYQYIFEKSLSIKILNFEDTPQRIIFSECLIFLSEFDFVEEDEITRYVIPSLTWRNGALTFRRIGTDFGNIQIAFKYDLFSEEIHMRIIECSDLRIESYQNIPGIFVKTIFSSKIKKTQQKTKLFKKSANPFFNEEMIFELPLAEYHTSSIEFQICVSLSSFSTDIIAYTIIGPESSGIIKTPYTNALQNLGQWSLAKISLESAIYRQN</sequence>
<reference evidence="2" key="1">
    <citation type="submission" date="2018-11" db="EMBL/GenBank/DDBJ databases">
        <title>Henneguya salminicola genome and transcriptome.</title>
        <authorList>
            <person name="Yahalomi D."/>
            <person name="Atkinson S.D."/>
            <person name="Neuhof M."/>
            <person name="Chang E.S."/>
            <person name="Philippe H."/>
            <person name="Cartwright P."/>
            <person name="Bartholomew J.L."/>
            <person name="Huchon D."/>
        </authorList>
    </citation>
    <scope>NUCLEOTIDE SEQUENCE</scope>
    <source>
        <strain evidence="2">Hz1</strain>
        <tissue evidence="2">Whole</tissue>
    </source>
</reference>
<protein>
    <submittedName>
        <fullName evidence="2">Synaptotagmin-4 (Trinotate prediction)</fullName>
    </submittedName>
</protein>
<dbReference type="GO" id="GO:0005544">
    <property type="term" value="F:calcium-dependent phospholipid binding"/>
    <property type="evidence" value="ECO:0007669"/>
    <property type="project" value="TreeGrafter"/>
</dbReference>
<dbReference type="PROSITE" id="PS50004">
    <property type="entry name" value="C2"/>
    <property type="match status" value="1"/>
</dbReference>
<dbReference type="GO" id="GO:0030276">
    <property type="term" value="F:clathrin binding"/>
    <property type="evidence" value="ECO:0007669"/>
    <property type="project" value="TreeGrafter"/>
</dbReference>
<proteinExistence type="predicted"/>
<feature type="domain" description="C2" evidence="1">
    <location>
        <begin position="194"/>
        <end position="315"/>
    </location>
</feature>
<dbReference type="GO" id="GO:0017156">
    <property type="term" value="P:calcium-ion regulated exocytosis"/>
    <property type="evidence" value="ECO:0007669"/>
    <property type="project" value="TreeGrafter"/>
</dbReference>
<dbReference type="GO" id="GO:0005509">
    <property type="term" value="F:calcium ion binding"/>
    <property type="evidence" value="ECO:0007669"/>
    <property type="project" value="TreeGrafter"/>
</dbReference>
<dbReference type="Gene3D" id="2.60.40.150">
    <property type="entry name" value="C2 domain"/>
    <property type="match status" value="2"/>
</dbReference>
<dbReference type="PANTHER" id="PTHR10024">
    <property type="entry name" value="SYNAPTOTAGMIN"/>
    <property type="match status" value="1"/>
</dbReference>
<dbReference type="SUPFAM" id="SSF49562">
    <property type="entry name" value="C2 domain (Calcium/lipid-binding domain, CaLB)"/>
    <property type="match status" value="2"/>
</dbReference>
<dbReference type="Pfam" id="PF00168">
    <property type="entry name" value="C2"/>
    <property type="match status" value="1"/>
</dbReference>